<dbReference type="SUPFAM" id="SSF74853">
    <property type="entry name" value="Lamin A/C globular tail domain"/>
    <property type="match status" value="2"/>
</dbReference>
<name>A0A2V3ZUM6_9BACT</name>
<organism evidence="3 4">
    <name type="scientific">Marinifilum breve</name>
    <dbReference type="NCBI Taxonomy" id="2184082"/>
    <lineage>
        <taxon>Bacteria</taxon>
        <taxon>Pseudomonadati</taxon>
        <taxon>Bacteroidota</taxon>
        <taxon>Bacteroidia</taxon>
        <taxon>Marinilabiliales</taxon>
        <taxon>Marinifilaceae</taxon>
    </lineage>
</organism>
<keyword evidence="4" id="KW-1185">Reference proteome</keyword>
<dbReference type="InterPro" id="IPR001322">
    <property type="entry name" value="Lamin_tail_dom"/>
</dbReference>
<feature type="domain" description="LTD" evidence="2">
    <location>
        <begin position="1"/>
        <end position="114"/>
    </location>
</feature>
<evidence type="ECO:0000259" key="2">
    <source>
        <dbReference type="PROSITE" id="PS51841"/>
    </source>
</evidence>
<proteinExistence type="predicted"/>
<feature type="non-terminal residue" evidence="3">
    <location>
        <position position="473"/>
    </location>
</feature>
<dbReference type="InterPro" id="IPR036415">
    <property type="entry name" value="Lamin_tail_dom_sf"/>
</dbReference>
<dbReference type="Gene3D" id="2.60.40.1220">
    <property type="match status" value="1"/>
</dbReference>
<dbReference type="Proteomes" id="UP000248079">
    <property type="component" value="Unassembled WGS sequence"/>
</dbReference>
<evidence type="ECO:0000313" key="3">
    <source>
        <dbReference type="EMBL" id="PXX94795.1"/>
    </source>
</evidence>
<comment type="caution">
    <text evidence="3">The sequence shown here is derived from an EMBL/GenBank/DDBJ whole genome shotgun (WGS) entry which is preliminary data.</text>
</comment>
<dbReference type="Pfam" id="PF00932">
    <property type="entry name" value="LTD"/>
    <property type="match status" value="2"/>
</dbReference>
<dbReference type="OrthoDB" id="9758406at2"/>
<gene>
    <name evidence="3" type="ORF">DF185_22885</name>
</gene>
<feature type="domain" description="LTD" evidence="2">
    <location>
        <begin position="259"/>
        <end position="374"/>
    </location>
</feature>
<dbReference type="EMBL" id="QFLI01000031">
    <property type="protein sequence ID" value="PXX94795.1"/>
    <property type="molecule type" value="Genomic_DNA"/>
</dbReference>
<sequence>VHEHDVVINEIMADESPTQGLPEYEYIELYNTKNYPISVEGWKLQIGSKELLFTSDTIQANSYLILCSHTSKEEFLVYGDVHSLSSFSGLTNSGNNLKLLSAKGETIDEITYSDTWYQSEEKNNGGWSLERIDPSNTCSSRSNWSASANANGGTPGQINSIRTENLDEEAPNVIYFKLVSENQLSLEFSEMIDETTLLNPENYNIQGNVLKELIFISTQEVELQFENAFTDAEPMNLHVSGISDECGNVLDTILNFVYHEVHQHDVVINEIMADESPSQGLPEYEYIELYNTKSYPISVEGWKLQIGSKELSFSSDTIPSNSYLILCSNSAAESFSEFGNALGVSNFTGLTNTGNSLRLLSVNGEAIDEITYSDTWYQSEEKSNGGWSIERIDPSNTCSSRSNWSASVSKNGGTPGKINSIRAENIDEEAPKVISFRLKSENHLSLEFSEMINELTLLNPENYKLQANVLKEI</sequence>
<dbReference type="InterPro" id="IPR014755">
    <property type="entry name" value="Cu-Rt/internalin_Ig-like"/>
</dbReference>
<protein>
    <recommendedName>
        <fullName evidence="2">LTD domain-containing protein</fullName>
    </recommendedName>
</protein>
<dbReference type="AlphaFoldDB" id="A0A2V3ZUM6"/>
<feature type="non-terminal residue" evidence="3">
    <location>
        <position position="1"/>
    </location>
</feature>
<evidence type="ECO:0000313" key="4">
    <source>
        <dbReference type="Proteomes" id="UP000248079"/>
    </source>
</evidence>
<keyword evidence="1" id="KW-0732">Signal</keyword>
<dbReference type="PROSITE" id="PS51841">
    <property type="entry name" value="LTD"/>
    <property type="match status" value="2"/>
</dbReference>
<dbReference type="RefSeq" id="WP_133250139.1">
    <property type="nucleotide sequence ID" value="NZ_QFLI01000031.1"/>
</dbReference>
<accession>A0A2V3ZUM6</accession>
<dbReference type="Gene3D" id="2.60.40.1260">
    <property type="entry name" value="Lamin Tail domain"/>
    <property type="match status" value="2"/>
</dbReference>
<evidence type="ECO:0000256" key="1">
    <source>
        <dbReference type="ARBA" id="ARBA00022729"/>
    </source>
</evidence>
<reference evidence="3 4" key="1">
    <citation type="submission" date="2018-05" db="EMBL/GenBank/DDBJ databases">
        <title>Marinifilum breve JC075T sp. nov., a marine bacterium isolated from Yongle Blue Hole in the South China Sea.</title>
        <authorList>
            <person name="Fu T."/>
        </authorList>
    </citation>
    <scope>NUCLEOTIDE SEQUENCE [LARGE SCALE GENOMIC DNA]</scope>
    <source>
        <strain evidence="3 4">JC075</strain>
    </source>
</reference>